<organism evidence="2 3">
    <name type="scientific">Fasciolopsis buskii</name>
    <dbReference type="NCBI Taxonomy" id="27845"/>
    <lineage>
        <taxon>Eukaryota</taxon>
        <taxon>Metazoa</taxon>
        <taxon>Spiralia</taxon>
        <taxon>Lophotrochozoa</taxon>
        <taxon>Platyhelminthes</taxon>
        <taxon>Trematoda</taxon>
        <taxon>Digenea</taxon>
        <taxon>Plagiorchiida</taxon>
        <taxon>Echinostomata</taxon>
        <taxon>Echinostomatoidea</taxon>
        <taxon>Fasciolidae</taxon>
        <taxon>Fasciolopsis</taxon>
    </lineage>
</organism>
<evidence type="ECO:0000313" key="3">
    <source>
        <dbReference type="Proteomes" id="UP000728185"/>
    </source>
</evidence>
<evidence type="ECO:0000313" key="2">
    <source>
        <dbReference type="EMBL" id="KAA0195800.1"/>
    </source>
</evidence>
<sequence>MIAQVDGLEMGLIQRARLAMNKQLDLYEHEASRANTWLKDLDSTIEDLRMAALTRRCRISVSEVEMLALHVNRISFRLRNFKNLRSFRTLIRDPEVTRSFERELIFPNSVFEFPKDLPSPVEADRSIDVASSTGRNRALPSSTRNAFMGWDNEFVPGVGSTQTSDNFANLARVDNRSHRRVKISPRASRRAPFHAHKFPPYISGLYLLNGERVEDDEQDEDPVTDYGNEDDDDLDGYSGQNGFPRDTYVGSHQLLNDPYGIKMALHSQNDPVHAEPISITQDPLVSLTSPPKSQIRDNSNSPQKETFRTAVRNSPAPSTTGTTAPTILKRAQSVLSASASASTGFTPNSASFGLANANNSAIACASATGPAGTTASRSSQSGLSTNTTSGSRRRSRVVFSRTVLVGNGSETIQLNCPSETDDEEDRRRQVLQPAGSFSVDDLVINRTTQPWIHARKSNGLSTKDLVYATRSSKPRTRTVGGRKLYRPVNNDQLASSYRNYPERLTSTTATTVATAAAANSLPVPVIKPTSPASHPGQQHHHNCQAARQAMKIVPSGADFSKRDTM</sequence>
<feature type="region of interest" description="Disordered" evidence="1">
    <location>
        <begin position="215"/>
        <end position="250"/>
    </location>
</feature>
<proteinExistence type="predicted"/>
<gene>
    <name evidence="2" type="ORF">FBUS_00134</name>
</gene>
<feature type="region of interest" description="Disordered" evidence="1">
    <location>
        <begin position="282"/>
        <end position="326"/>
    </location>
</feature>
<feature type="compositionally biased region" description="Low complexity" evidence="1">
    <location>
        <begin position="367"/>
        <end position="390"/>
    </location>
</feature>
<dbReference type="Gene3D" id="1.20.58.1540">
    <property type="entry name" value="Actin interacting protein 3, C-terminal domain"/>
    <property type="match status" value="1"/>
</dbReference>
<feature type="compositionally biased region" description="Polar residues" evidence="1">
    <location>
        <begin position="282"/>
        <end position="304"/>
    </location>
</feature>
<dbReference type="EMBL" id="LUCM01003443">
    <property type="protein sequence ID" value="KAA0195800.1"/>
    <property type="molecule type" value="Genomic_DNA"/>
</dbReference>
<comment type="caution">
    <text evidence="2">The sequence shown here is derived from an EMBL/GenBank/DDBJ whole genome shotgun (WGS) entry which is preliminary data.</text>
</comment>
<feature type="compositionally biased region" description="Acidic residues" evidence="1">
    <location>
        <begin position="215"/>
        <end position="235"/>
    </location>
</feature>
<dbReference type="OrthoDB" id="6022652at2759"/>
<dbReference type="Proteomes" id="UP000728185">
    <property type="component" value="Unassembled WGS sequence"/>
</dbReference>
<name>A0A8E0VLB4_9TREM</name>
<evidence type="ECO:0000256" key="1">
    <source>
        <dbReference type="SAM" id="MobiDB-lite"/>
    </source>
</evidence>
<feature type="compositionally biased region" description="Low complexity" evidence="1">
    <location>
        <begin position="314"/>
        <end position="326"/>
    </location>
</feature>
<reference evidence="2" key="1">
    <citation type="submission" date="2019-05" db="EMBL/GenBank/DDBJ databases">
        <title>Annotation for the trematode Fasciolopsis buski.</title>
        <authorList>
            <person name="Choi Y.-J."/>
        </authorList>
    </citation>
    <scope>NUCLEOTIDE SEQUENCE</scope>
    <source>
        <strain evidence="2">HT</strain>
        <tissue evidence="2">Whole worm</tissue>
    </source>
</reference>
<protein>
    <submittedName>
        <fullName evidence="2">Uncharacterized protein</fullName>
    </submittedName>
</protein>
<feature type="region of interest" description="Disordered" evidence="1">
    <location>
        <begin position="367"/>
        <end position="397"/>
    </location>
</feature>
<keyword evidence="3" id="KW-1185">Reference proteome</keyword>
<accession>A0A8E0VLB4</accession>
<dbReference type="AlphaFoldDB" id="A0A8E0VLB4"/>